<dbReference type="InterPro" id="IPR001647">
    <property type="entry name" value="HTH_TetR"/>
</dbReference>
<organism evidence="8 9">
    <name type="scientific">Actinomadura gamaensis</name>
    <dbReference type="NCBI Taxonomy" id="1763541"/>
    <lineage>
        <taxon>Bacteria</taxon>
        <taxon>Bacillati</taxon>
        <taxon>Actinomycetota</taxon>
        <taxon>Actinomycetes</taxon>
        <taxon>Streptosporangiales</taxon>
        <taxon>Thermomonosporaceae</taxon>
        <taxon>Actinomadura</taxon>
    </lineage>
</organism>
<evidence type="ECO:0000256" key="3">
    <source>
        <dbReference type="ARBA" id="ARBA00023125"/>
    </source>
</evidence>
<dbReference type="PROSITE" id="PS50977">
    <property type="entry name" value="HTH_TETR_2"/>
    <property type="match status" value="1"/>
</dbReference>
<dbReference type="Pfam" id="PF00440">
    <property type="entry name" value="TetR_N"/>
    <property type="match status" value="1"/>
</dbReference>
<evidence type="ECO:0000259" key="7">
    <source>
        <dbReference type="PROSITE" id="PS50977"/>
    </source>
</evidence>
<evidence type="ECO:0000256" key="4">
    <source>
        <dbReference type="ARBA" id="ARBA00023163"/>
    </source>
</evidence>
<dbReference type="PRINTS" id="PR00400">
    <property type="entry name" value="TETREPRESSOR"/>
</dbReference>
<dbReference type="EMBL" id="JBHSIT010000002">
    <property type="protein sequence ID" value="MFC4907531.1"/>
    <property type="molecule type" value="Genomic_DNA"/>
</dbReference>
<dbReference type="InterPro" id="IPR009057">
    <property type="entry name" value="Homeodomain-like_sf"/>
</dbReference>
<keyword evidence="9" id="KW-1185">Reference proteome</keyword>
<dbReference type="Proteomes" id="UP001595872">
    <property type="component" value="Unassembled WGS sequence"/>
</dbReference>
<keyword evidence="1" id="KW-0678">Repressor</keyword>
<protein>
    <submittedName>
        <fullName evidence="8">TetR/AcrR family transcriptional regulator</fullName>
    </submittedName>
</protein>
<dbReference type="SUPFAM" id="SSF46689">
    <property type="entry name" value="Homeodomain-like"/>
    <property type="match status" value="1"/>
</dbReference>
<dbReference type="RefSeq" id="WP_378253363.1">
    <property type="nucleotide sequence ID" value="NZ_JBHSIT010000002.1"/>
</dbReference>
<comment type="caution">
    <text evidence="8">The sequence shown here is derived from an EMBL/GenBank/DDBJ whole genome shotgun (WGS) entry which is preliminary data.</text>
</comment>
<feature type="region of interest" description="Disordered" evidence="6">
    <location>
        <begin position="1"/>
        <end position="26"/>
    </location>
</feature>
<dbReference type="InterPro" id="IPR003012">
    <property type="entry name" value="Tet_transcr_reg_TetR"/>
</dbReference>
<dbReference type="PANTHER" id="PTHR30055">
    <property type="entry name" value="HTH-TYPE TRANSCRIPTIONAL REGULATOR RUTR"/>
    <property type="match status" value="1"/>
</dbReference>
<evidence type="ECO:0000256" key="6">
    <source>
        <dbReference type="SAM" id="MobiDB-lite"/>
    </source>
</evidence>
<dbReference type="InterPro" id="IPR050109">
    <property type="entry name" value="HTH-type_TetR-like_transc_reg"/>
</dbReference>
<dbReference type="PROSITE" id="PS01081">
    <property type="entry name" value="HTH_TETR_1"/>
    <property type="match status" value="1"/>
</dbReference>
<dbReference type="InterPro" id="IPR004111">
    <property type="entry name" value="Repressor_TetR_C"/>
</dbReference>
<dbReference type="InterPro" id="IPR036271">
    <property type="entry name" value="Tet_transcr_reg_TetR-rel_C_sf"/>
</dbReference>
<keyword evidence="4" id="KW-0804">Transcription</keyword>
<dbReference type="Pfam" id="PF02909">
    <property type="entry name" value="TetR_C_1"/>
    <property type="match status" value="1"/>
</dbReference>
<dbReference type="Gene3D" id="1.10.357.10">
    <property type="entry name" value="Tetracycline Repressor, domain 2"/>
    <property type="match status" value="1"/>
</dbReference>
<dbReference type="PANTHER" id="PTHR30055:SF151">
    <property type="entry name" value="TRANSCRIPTIONAL REGULATORY PROTEIN"/>
    <property type="match status" value="1"/>
</dbReference>
<feature type="DNA-binding region" description="H-T-H motif" evidence="5">
    <location>
        <begin position="49"/>
        <end position="68"/>
    </location>
</feature>
<reference evidence="9" key="1">
    <citation type="journal article" date="2019" name="Int. J. Syst. Evol. Microbiol.">
        <title>The Global Catalogue of Microorganisms (GCM) 10K type strain sequencing project: providing services to taxonomists for standard genome sequencing and annotation.</title>
        <authorList>
            <consortium name="The Broad Institute Genomics Platform"/>
            <consortium name="The Broad Institute Genome Sequencing Center for Infectious Disease"/>
            <person name="Wu L."/>
            <person name="Ma J."/>
        </authorList>
    </citation>
    <scope>NUCLEOTIDE SEQUENCE [LARGE SCALE GENOMIC DNA]</scope>
    <source>
        <strain evidence="9">KLKA75</strain>
    </source>
</reference>
<keyword evidence="3 5" id="KW-0238">DNA-binding</keyword>
<dbReference type="SUPFAM" id="SSF48498">
    <property type="entry name" value="Tetracyclin repressor-like, C-terminal domain"/>
    <property type="match status" value="1"/>
</dbReference>
<dbReference type="Gene3D" id="1.10.10.60">
    <property type="entry name" value="Homeodomain-like"/>
    <property type="match status" value="1"/>
</dbReference>
<accession>A0ABV9TTT8</accession>
<evidence type="ECO:0000256" key="5">
    <source>
        <dbReference type="PROSITE-ProRule" id="PRU00335"/>
    </source>
</evidence>
<gene>
    <name evidence="8" type="ORF">ACFPCY_09385</name>
</gene>
<keyword evidence="2" id="KW-0805">Transcription regulation</keyword>
<dbReference type="InterPro" id="IPR023772">
    <property type="entry name" value="DNA-bd_HTH_TetR-type_CS"/>
</dbReference>
<name>A0ABV9TTT8_9ACTN</name>
<evidence type="ECO:0000313" key="8">
    <source>
        <dbReference type="EMBL" id="MFC4907531.1"/>
    </source>
</evidence>
<evidence type="ECO:0000313" key="9">
    <source>
        <dbReference type="Proteomes" id="UP001595872"/>
    </source>
</evidence>
<evidence type="ECO:0000256" key="2">
    <source>
        <dbReference type="ARBA" id="ARBA00023015"/>
    </source>
</evidence>
<evidence type="ECO:0000256" key="1">
    <source>
        <dbReference type="ARBA" id="ARBA00022491"/>
    </source>
</evidence>
<proteinExistence type="predicted"/>
<sequence length="249" mass="26958">MSPNTDPIAASVWMRPPPKPRRDAPTLSREQIVAAAIELLDADGLDGMSMRRLGTRLGAGATSAYWYVANKDELLELAMDEVMGEVEIPDPAEVGWREAAAACANQYRAAILRHPWMIGLLGVLPAIGPNALRMGDRMVAALAAAGFRGADLVFASSMLSSYTVGSSMSEVAMRNVSGRSGKSPHELMAELEPYVRRHESDFHSYVGLWSDNKGMDVEKLQEHGFDFGLARLLDGLEAWRARIGADGSA</sequence>
<feature type="domain" description="HTH tetR-type" evidence="7">
    <location>
        <begin position="26"/>
        <end position="86"/>
    </location>
</feature>